<comment type="caution">
    <text evidence="1">The sequence shown here is derived from an EMBL/GenBank/DDBJ whole genome shotgun (WGS) entry which is preliminary data.</text>
</comment>
<protein>
    <submittedName>
        <fullName evidence="1">Uncharacterized protein</fullName>
    </submittedName>
</protein>
<keyword evidence="2" id="KW-1185">Reference proteome</keyword>
<proteinExistence type="predicted"/>
<accession>A0ABP5KDF5</accession>
<dbReference type="Proteomes" id="UP001500102">
    <property type="component" value="Unassembled WGS sequence"/>
</dbReference>
<reference evidence="2" key="1">
    <citation type="journal article" date="2019" name="Int. J. Syst. Evol. Microbiol.">
        <title>The Global Catalogue of Microorganisms (GCM) 10K type strain sequencing project: providing services to taxonomists for standard genome sequencing and annotation.</title>
        <authorList>
            <consortium name="The Broad Institute Genomics Platform"/>
            <consortium name="The Broad Institute Genome Sequencing Center for Infectious Disease"/>
            <person name="Wu L."/>
            <person name="Ma J."/>
        </authorList>
    </citation>
    <scope>NUCLEOTIDE SEQUENCE [LARGE SCALE GENOMIC DNA]</scope>
    <source>
        <strain evidence="2">JCM 15921</strain>
    </source>
</reference>
<sequence length="44" mass="3947">MDMAAGESVGEGTAVPDGLEVTVSAGVGVAVGDGVGRGGSGIGT</sequence>
<organism evidence="1 2">
    <name type="scientific">Arthrobacter humicola</name>
    <dbReference type="NCBI Taxonomy" id="409291"/>
    <lineage>
        <taxon>Bacteria</taxon>
        <taxon>Bacillati</taxon>
        <taxon>Actinomycetota</taxon>
        <taxon>Actinomycetes</taxon>
        <taxon>Micrococcales</taxon>
        <taxon>Micrococcaceae</taxon>
        <taxon>Arthrobacter</taxon>
    </lineage>
</organism>
<evidence type="ECO:0000313" key="1">
    <source>
        <dbReference type="EMBL" id="GAA2129232.1"/>
    </source>
</evidence>
<name>A0ABP5KDF5_9MICC</name>
<evidence type="ECO:0000313" key="2">
    <source>
        <dbReference type="Proteomes" id="UP001500102"/>
    </source>
</evidence>
<gene>
    <name evidence="1" type="ORF">GCM10009825_09300</name>
</gene>
<dbReference type="EMBL" id="BAAAQB010000012">
    <property type="protein sequence ID" value="GAA2129232.1"/>
    <property type="molecule type" value="Genomic_DNA"/>
</dbReference>